<comment type="similarity">
    <text evidence="1">Belongs to the CapA family.</text>
</comment>
<dbReference type="RefSeq" id="WP_377562355.1">
    <property type="nucleotide sequence ID" value="NZ_JBHTJZ010000005.1"/>
</dbReference>
<dbReference type="CDD" id="cd07381">
    <property type="entry name" value="MPP_CapA"/>
    <property type="match status" value="1"/>
</dbReference>
<dbReference type="PANTHER" id="PTHR33393:SF13">
    <property type="entry name" value="PGA BIOSYNTHESIS PROTEIN CAPA"/>
    <property type="match status" value="1"/>
</dbReference>
<reference evidence="5" key="1">
    <citation type="journal article" date="2019" name="Int. J. Syst. Evol. Microbiol.">
        <title>The Global Catalogue of Microorganisms (GCM) 10K type strain sequencing project: providing services to taxonomists for standard genome sequencing and annotation.</title>
        <authorList>
            <consortium name="The Broad Institute Genomics Platform"/>
            <consortium name="The Broad Institute Genome Sequencing Center for Infectious Disease"/>
            <person name="Wu L."/>
            <person name="Ma J."/>
        </authorList>
    </citation>
    <scope>NUCLEOTIDE SEQUENCE [LARGE SCALE GENOMIC DNA]</scope>
    <source>
        <strain evidence="5">CCUG 59129</strain>
    </source>
</reference>
<feature type="region of interest" description="Disordered" evidence="2">
    <location>
        <begin position="33"/>
        <end position="78"/>
    </location>
</feature>
<dbReference type="Proteomes" id="UP001596989">
    <property type="component" value="Unassembled WGS sequence"/>
</dbReference>
<dbReference type="Pfam" id="PF09587">
    <property type="entry name" value="PGA_cap"/>
    <property type="match status" value="1"/>
</dbReference>
<feature type="domain" description="Capsule synthesis protein CapA" evidence="3">
    <location>
        <begin position="106"/>
        <end position="348"/>
    </location>
</feature>
<dbReference type="SUPFAM" id="SSF56300">
    <property type="entry name" value="Metallo-dependent phosphatases"/>
    <property type="match status" value="1"/>
</dbReference>
<organism evidence="4 5">
    <name type="scientific">Paenibacillus chungangensis</name>
    <dbReference type="NCBI Taxonomy" id="696535"/>
    <lineage>
        <taxon>Bacteria</taxon>
        <taxon>Bacillati</taxon>
        <taxon>Bacillota</taxon>
        <taxon>Bacilli</taxon>
        <taxon>Bacillales</taxon>
        <taxon>Paenibacillaceae</taxon>
        <taxon>Paenibacillus</taxon>
    </lineage>
</organism>
<dbReference type="InterPro" id="IPR052169">
    <property type="entry name" value="CW_Biosynth-Accessory"/>
</dbReference>
<dbReference type="SMART" id="SM00854">
    <property type="entry name" value="PGA_cap"/>
    <property type="match status" value="1"/>
</dbReference>
<evidence type="ECO:0000259" key="3">
    <source>
        <dbReference type="SMART" id="SM00854"/>
    </source>
</evidence>
<dbReference type="EMBL" id="JBHTJZ010000005">
    <property type="protein sequence ID" value="MFD0958562.1"/>
    <property type="molecule type" value="Genomic_DNA"/>
</dbReference>
<accession>A0ABW3HM30</accession>
<dbReference type="Gene3D" id="3.60.21.10">
    <property type="match status" value="1"/>
</dbReference>
<dbReference type="InterPro" id="IPR029052">
    <property type="entry name" value="Metallo-depent_PP-like"/>
</dbReference>
<sequence>MTSLVITGAMLIGAGVYLSIGDDPLLFDFKKAAPSASDTASDKPVNGGEDEKGTDAEDRGGEVQTEQQPDDGNGIDAVKGQDVAASDEAGNDQEGALPMPDEEFVALSFVGDLLPDYYINDLLQTHGYDYPYRNILFYLSEPDVMAGNLETPITLRGTPMSHENLEYVYKGSPEALPAIASAGFDVFNLANNHAMDQGVEGMLDTMMHLEEADLAYFGTGSNDAEAFRPLLKEVRGMKVAYIGLSRVIPFPELKADRNVPGIAETYDTTRAVQAIAKAEEEADIVVVMVHWGSNNKEELEPYQSRFAKEYIDAGADLVIGSHPHLLQGFEKYKDRWIAYSLGNFIFSKNPEGKFGETGVLDAHCTKMGECELTFHPMRVVDAQPVPMGEEEAAVMLDRLSAISYGVRVNEDGRLEAEK</sequence>
<protein>
    <submittedName>
        <fullName evidence="4">CapA family protein</fullName>
    </submittedName>
</protein>
<keyword evidence="5" id="KW-1185">Reference proteome</keyword>
<feature type="compositionally biased region" description="Basic and acidic residues" evidence="2">
    <location>
        <begin position="49"/>
        <end position="61"/>
    </location>
</feature>
<gene>
    <name evidence="4" type="ORF">ACFQ2I_04090</name>
</gene>
<evidence type="ECO:0000256" key="2">
    <source>
        <dbReference type="SAM" id="MobiDB-lite"/>
    </source>
</evidence>
<evidence type="ECO:0000313" key="4">
    <source>
        <dbReference type="EMBL" id="MFD0958562.1"/>
    </source>
</evidence>
<evidence type="ECO:0000256" key="1">
    <source>
        <dbReference type="ARBA" id="ARBA00005662"/>
    </source>
</evidence>
<dbReference type="PANTHER" id="PTHR33393">
    <property type="entry name" value="POLYGLUTAMINE SYNTHESIS ACCESSORY PROTEIN RV0574C-RELATED"/>
    <property type="match status" value="1"/>
</dbReference>
<dbReference type="InterPro" id="IPR019079">
    <property type="entry name" value="Capsule_synth_CapA"/>
</dbReference>
<proteinExistence type="inferred from homology"/>
<evidence type="ECO:0000313" key="5">
    <source>
        <dbReference type="Proteomes" id="UP001596989"/>
    </source>
</evidence>
<comment type="caution">
    <text evidence="4">The sequence shown here is derived from an EMBL/GenBank/DDBJ whole genome shotgun (WGS) entry which is preliminary data.</text>
</comment>
<name>A0ABW3HM30_9BACL</name>